<name>A0ACC2LYM3_PERAE</name>
<gene>
    <name evidence="1" type="ORF">MRB53_012396</name>
</gene>
<comment type="caution">
    <text evidence="1">The sequence shown here is derived from an EMBL/GenBank/DDBJ whole genome shotgun (WGS) entry which is preliminary data.</text>
</comment>
<protein>
    <submittedName>
        <fullName evidence="1">Uncharacterized protein</fullName>
    </submittedName>
</protein>
<evidence type="ECO:0000313" key="2">
    <source>
        <dbReference type="Proteomes" id="UP001234297"/>
    </source>
</evidence>
<dbReference type="Proteomes" id="UP001234297">
    <property type="component" value="Chromosome 3"/>
</dbReference>
<sequence>MGLNSGISGRNFYHHLPESRRRRGFPARMWVSLKRVAARSVAFYVGKRRQRMERRVVWISLYLKRRVAKMARASRTRHVLKTYDEHSYSQNFDDGRWQREDEEFYRSRSFAIRFAGLPMSNLGFS</sequence>
<organism evidence="1 2">
    <name type="scientific">Persea americana</name>
    <name type="common">Avocado</name>
    <dbReference type="NCBI Taxonomy" id="3435"/>
    <lineage>
        <taxon>Eukaryota</taxon>
        <taxon>Viridiplantae</taxon>
        <taxon>Streptophyta</taxon>
        <taxon>Embryophyta</taxon>
        <taxon>Tracheophyta</taxon>
        <taxon>Spermatophyta</taxon>
        <taxon>Magnoliopsida</taxon>
        <taxon>Magnoliidae</taxon>
        <taxon>Laurales</taxon>
        <taxon>Lauraceae</taxon>
        <taxon>Persea</taxon>
    </lineage>
</organism>
<reference evidence="1 2" key="1">
    <citation type="journal article" date="2022" name="Hortic Res">
        <title>A haplotype resolved chromosomal level avocado genome allows analysis of novel avocado genes.</title>
        <authorList>
            <person name="Nath O."/>
            <person name="Fletcher S.J."/>
            <person name="Hayward A."/>
            <person name="Shaw L.M."/>
            <person name="Masouleh A.K."/>
            <person name="Furtado A."/>
            <person name="Henry R.J."/>
            <person name="Mitter N."/>
        </authorList>
    </citation>
    <scope>NUCLEOTIDE SEQUENCE [LARGE SCALE GENOMIC DNA]</scope>
    <source>
        <strain evidence="2">cv. Hass</strain>
    </source>
</reference>
<evidence type="ECO:0000313" key="1">
    <source>
        <dbReference type="EMBL" id="KAJ8638129.1"/>
    </source>
</evidence>
<proteinExistence type="predicted"/>
<accession>A0ACC2LYM3</accession>
<dbReference type="EMBL" id="CM056811">
    <property type="protein sequence ID" value="KAJ8638129.1"/>
    <property type="molecule type" value="Genomic_DNA"/>
</dbReference>
<keyword evidence="2" id="KW-1185">Reference proteome</keyword>